<dbReference type="AlphaFoldDB" id="A0A5J4Z5L1"/>
<name>A0A5J4Z5L1_PORPP</name>
<keyword evidence="3" id="KW-1185">Reference proteome</keyword>
<proteinExistence type="inferred from homology"/>
<protein>
    <submittedName>
        <fullName evidence="2">6-phosphogluconolactonase</fullName>
    </submittedName>
</protein>
<dbReference type="SUPFAM" id="SSF50974">
    <property type="entry name" value="Nitrous oxide reductase, N-terminal domain"/>
    <property type="match status" value="1"/>
</dbReference>
<dbReference type="OMA" id="TQPRGIQ"/>
<evidence type="ECO:0000313" key="2">
    <source>
        <dbReference type="EMBL" id="KAA8498284.1"/>
    </source>
</evidence>
<reference evidence="3" key="1">
    <citation type="journal article" date="2019" name="Nat. Commun.">
        <title>Expansion of phycobilisome linker gene families in mesophilic red algae.</title>
        <authorList>
            <person name="Lee J."/>
            <person name="Kim D."/>
            <person name="Bhattacharya D."/>
            <person name="Yoon H.S."/>
        </authorList>
    </citation>
    <scope>NUCLEOTIDE SEQUENCE [LARGE SCALE GENOMIC DNA]</scope>
    <source>
        <strain evidence="3">CCMP 1328</strain>
    </source>
</reference>
<dbReference type="Pfam" id="PF10282">
    <property type="entry name" value="Lactonase"/>
    <property type="match status" value="1"/>
</dbReference>
<sequence>MEVDAMPEASRGRVLVYVSGYSDHALLAHQPHGTEASGVSGFLLDVDQPSLKPLALGTGAGEQFSSAAVSGKGCAVSDACPNPAFMKVYDDNLYVVNERIDTNGKVFQFKIDRQTGALNLQSQTDAAGRSTCYVVHDAQRRFALVVNYWDATVSTVHLNVDGTLGSVADVHRRPGYDYCQDSKPDRREHLARRQGWSHTHCVVPAPEREPSRFALYFVPDLGEECVHQLVLDRETGRLAHRGALLLQAGHGPRHFVFHPCNQVAYVVNELDSTVDVLQFDASVASEIVSGGVDDEADTSKVALRVVQTISTIPKGYVGKTHCAEIKVGPDGRFLYVANRFSDTLAVFRIEAEKGHTLSLVEIVPSGGKTPRHFSFDPSGRVMVVANTDNDTLSLFFVHPTTGLLINLDKNVYAPSPNYVLVVPEMVPTAAPVSRMGA</sequence>
<dbReference type="EMBL" id="VRMN01000001">
    <property type="protein sequence ID" value="KAA8498284.1"/>
    <property type="molecule type" value="Genomic_DNA"/>
</dbReference>
<gene>
    <name evidence="2" type="ORF">FVE85_5869</name>
</gene>
<dbReference type="OrthoDB" id="9972196at2759"/>
<dbReference type="InterPro" id="IPR011045">
    <property type="entry name" value="N2O_reductase_N"/>
</dbReference>
<comment type="similarity">
    <text evidence="1">Belongs to the cycloisomerase 2 family.</text>
</comment>
<dbReference type="PANTHER" id="PTHR30344:SF1">
    <property type="entry name" value="6-PHOSPHOGLUCONOLACTONASE"/>
    <property type="match status" value="1"/>
</dbReference>
<dbReference type="InterPro" id="IPR050282">
    <property type="entry name" value="Cycloisomerase_2"/>
</dbReference>
<dbReference type="InterPro" id="IPR019405">
    <property type="entry name" value="Lactonase_7-beta_prop"/>
</dbReference>
<accession>A0A5J4Z5L1</accession>
<comment type="caution">
    <text evidence="2">The sequence shown here is derived from an EMBL/GenBank/DDBJ whole genome shotgun (WGS) entry which is preliminary data.</text>
</comment>
<organism evidence="2 3">
    <name type="scientific">Porphyridium purpureum</name>
    <name type="common">Red alga</name>
    <name type="synonym">Porphyridium cruentum</name>
    <dbReference type="NCBI Taxonomy" id="35688"/>
    <lineage>
        <taxon>Eukaryota</taxon>
        <taxon>Rhodophyta</taxon>
        <taxon>Bangiophyceae</taxon>
        <taxon>Porphyridiales</taxon>
        <taxon>Porphyridiaceae</taxon>
        <taxon>Porphyridium</taxon>
    </lineage>
</organism>
<evidence type="ECO:0000313" key="3">
    <source>
        <dbReference type="Proteomes" id="UP000324585"/>
    </source>
</evidence>
<dbReference type="GO" id="GO:0017057">
    <property type="term" value="F:6-phosphogluconolactonase activity"/>
    <property type="evidence" value="ECO:0007669"/>
    <property type="project" value="TreeGrafter"/>
</dbReference>
<dbReference type="InterPro" id="IPR015943">
    <property type="entry name" value="WD40/YVTN_repeat-like_dom_sf"/>
</dbReference>
<dbReference type="Gene3D" id="2.130.10.10">
    <property type="entry name" value="YVTN repeat-like/Quinoprotein amine dehydrogenase"/>
    <property type="match status" value="1"/>
</dbReference>
<dbReference type="PANTHER" id="PTHR30344">
    <property type="entry name" value="6-PHOSPHOGLUCONOLACTONASE-RELATED"/>
    <property type="match status" value="1"/>
</dbReference>
<evidence type="ECO:0000256" key="1">
    <source>
        <dbReference type="ARBA" id="ARBA00005564"/>
    </source>
</evidence>
<dbReference type="Proteomes" id="UP000324585">
    <property type="component" value="Unassembled WGS sequence"/>
</dbReference>